<comment type="caution">
    <text evidence="5">The sequence shown here is derived from an EMBL/GenBank/DDBJ whole genome shotgun (WGS) entry which is preliminary data.</text>
</comment>
<dbReference type="CDD" id="cd01561">
    <property type="entry name" value="CBS_like"/>
    <property type="match status" value="1"/>
</dbReference>
<comment type="cofactor">
    <cofactor evidence="1">
        <name>pyridoxal 5'-phosphate</name>
        <dbReference type="ChEBI" id="CHEBI:597326"/>
    </cofactor>
</comment>
<organism evidence="5 6">
    <name type="scientific">Gulosibacter macacae</name>
    <dbReference type="NCBI Taxonomy" id="2488791"/>
    <lineage>
        <taxon>Bacteria</taxon>
        <taxon>Bacillati</taxon>
        <taxon>Actinomycetota</taxon>
        <taxon>Actinomycetes</taxon>
        <taxon>Micrococcales</taxon>
        <taxon>Microbacteriaceae</taxon>
        <taxon>Gulosibacter</taxon>
    </lineage>
</organism>
<comment type="similarity">
    <text evidence="2">Belongs to the cysteine synthase/cystathionine beta-synthase family.</text>
</comment>
<dbReference type="OrthoDB" id="9805733at2"/>
<dbReference type="Proteomes" id="UP000274391">
    <property type="component" value="Unassembled WGS sequence"/>
</dbReference>
<feature type="domain" description="Tryptophan synthase beta chain-like PALP" evidence="4">
    <location>
        <begin position="7"/>
        <end position="296"/>
    </location>
</feature>
<keyword evidence="3" id="KW-0663">Pyridoxal phosphate</keyword>
<reference evidence="5 6" key="1">
    <citation type="submission" date="2018-11" db="EMBL/GenBank/DDBJ databases">
        <title>YIM 102482-1 draft genome.</title>
        <authorList>
            <person name="Li G."/>
            <person name="Jiang Y."/>
        </authorList>
    </citation>
    <scope>NUCLEOTIDE SEQUENCE [LARGE SCALE GENOMIC DNA]</scope>
    <source>
        <strain evidence="5 6">YIM 102482-1</strain>
    </source>
</reference>
<evidence type="ECO:0000256" key="1">
    <source>
        <dbReference type="ARBA" id="ARBA00001933"/>
    </source>
</evidence>
<dbReference type="PROSITE" id="PS00901">
    <property type="entry name" value="CYS_SYNTHASE"/>
    <property type="match status" value="1"/>
</dbReference>
<evidence type="ECO:0000256" key="3">
    <source>
        <dbReference type="ARBA" id="ARBA00022898"/>
    </source>
</evidence>
<dbReference type="FunFam" id="3.40.50.1100:FF:000003">
    <property type="entry name" value="Cystathionine beta-synthase"/>
    <property type="match status" value="1"/>
</dbReference>
<evidence type="ECO:0000259" key="4">
    <source>
        <dbReference type="Pfam" id="PF00291"/>
    </source>
</evidence>
<dbReference type="InterPro" id="IPR001926">
    <property type="entry name" value="TrpB-like_PALP"/>
</dbReference>
<name>A0A3P3W0M7_9MICO</name>
<evidence type="ECO:0000313" key="6">
    <source>
        <dbReference type="Proteomes" id="UP000274391"/>
    </source>
</evidence>
<proteinExistence type="inferred from homology"/>
<dbReference type="RefSeq" id="WP_124968668.1">
    <property type="nucleotide sequence ID" value="NZ_RQVS01000001.1"/>
</dbReference>
<dbReference type="InterPro" id="IPR001216">
    <property type="entry name" value="P-phosphate_BS"/>
</dbReference>
<sequence>MRIAASITELIGNTPLVELHSLPREGGARVVAKVEYLNPGGSVKDRIAERILDAAEAAGQLHPGGTIVEPTSGNTGVGLALAAQHRGYRCIFVVPDKVGDEKIRVLRAYGAEVVINPAAVATDDPRSYNSVAARLVAETPGAFMPNQFDNANGPAAHYDTTGPEIWRDTEGTVTHVVIGVGTGGTVTGTGRYLHDVSNGAVEVVGVEPVGSIYGGGEAHPYLVEGVGEDFFPPTYDSQVPDRIVKVTDADAFATTRCLAAEEGLLVGGSSGMAAAAALELAATLSPDDLVVVILPDGGRGYLNKIFDDNWMHASGFDTTHDTATNTDRA</sequence>
<dbReference type="Pfam" id="PF00291">
    <property type="entry name" value="PALP"/>
    <property type="match status" value="1"/>
</dbReference>
<dbReference type="PANTHER" id="PTHR10314">
    <property type="entry name" value="CYSTATHIONINE BETA-SYNTHASE"/>
    <property type="match status" value="1"/>
</dbReference>
<dbReference type="InterPro" id="IPR036052">
    <property type="entry name" value="TrpB-like_PALP_sf"/>
</dbReference>
<evidence type="ECO:0000313" key="5">
    <source>
        <dbReference type="EMBL" id="RRJ88612.1"/>
    </source>
</evidence>
<gene>
    <name evidence="5" type="ORF">EG850_00215</name>
</gene>
<accession>A0A3P3W0M7</accession>
<dbReference type="InterPro" id="IPR050214">
    <property type="entry name" value="Cys_Synth/Cystath_Beta-Synth"/>
</dbReference>
<dbReference type="EMBL" id="RQVS01000001">
    <property type="protein sequence ID" value="RRJ88612.1"/>
    <property type="molecule type" value="Genomic_DNA"/>
</dbReference>
<protein>
    <submittedName>
        <fullName evidence="5">Pyridoxal-phosphate dependent enzyme</fullName>
    </submittedName>
</protein>
<keyword evidence="6" id="KW-1185">Reference proteome</keyword>
<dbReference type="Gene3D" id="3.40.50.1100">
    <property type="match status" value="2"/>
</dbReference>
<dbReference type="SUPFAM" id="SSF53686">
    <property type="entry name" value="Tryptophan synthase beta subunit-like PLP-dependent enzymes"/>
    <property type="match status" value="1"/>
</dbReference>
<dbReference type="GO" id="GO:0016765">
    <property type="term" value="F:transferase activity, transferring alkyl or aryl (other than methyl) groups"/>
    <property type="evidence" value="ECO:0007669"/>
    <property type="project" value="UniProtKB-ARBA"/>
</dbReference>
<dbReference type="GO" id="GO:0006535">
    <property type="term" value="P:cysteine biosynthetic process from serine"/>
    <property type="evidence" value="ECO:0007669"/>
    <property type="project" value="InterPro"/>
</dbReference>
<evidence type="ECO:0000256" key="2">
    <source>
        <dbReference type="ARBA" id="ARBA00007103"/>
    </source>
</evidence>
<dbReference type="FunFam" id="3.40.50.1100:FF:000118">
    <property type="entry name" value="Related to CYS4-cystathionine beta-synthase"/>
    <property type="match status" value="1"/>
</dbReference>
<dbReference type="AlphaFoldDB" id="A0A3P3W0M7"/>